<dbReference type="EMBL" id="JAFEUZ010000036">
    <property type="protein sequence ID" value="KAG5464428.1"/>
    <property type="molecule type" value="Genomic_DNA"/>
</dbReference>
<dbReference type="GeneID" id="92510772"/>
<gene>
    <name evidence="2" type="ORF">LSCM1_00614</name>
</gene>
<dbReference type="RefSeq" id="XP_067174365.1">
    <property type="nucleotide sequence ID" value="XM_067318260.1"/>
</dbReference>
<dbReference type="KEGG" id="lmat:92510772"/>
<evidence type="ECO:0000313" key="2">
    <source>
        <dbReference type="EMBL" id="KAG5464428.1"/>
    </source>
</evidence>
<accession>A0A836GUM6</accession>
<feature type="region of interest" description="Disordered" evidence="1">
    <location>
        <begin position="276"/>
        <end position="307"/>
    </location>
</feature>
<evidence type="ECO:0000313" key="3">
    <source>
        <dbReference type="Proteomes" id="UP000673552"/>
    </source>
</evidence>
<name>A0A836GUM6_9TRYP</name>
<dbReference type="Proteomes" id="UP000673552">
    <property type="component" value="Chromosome 36"/>
</dbReference>
<sequence length="516" mass="55554">MPSNTSTVSSSLHTRAAASEYMRTLAVSVPISGPPVIAVNGKTPAAEAAAPPAPQHDNWKAHLAQLLHSMYLVSLIEKAQLGAIHYRGTGSSYKVAKPLSSAAASSPPASPGFLASHEKPMHSVAIDDRWLDAIMRYCRFTCSVDDVARVAMAFNELVRVRWTLQTSRGCAAPLAHTRGDGLPEVTESLSLSAQDQSLTSVRGKTISSVGELRGRLYLMASHVISVEEAEEHLQKTLQRRGTTAAQHAWRELVNRQTAYAAYAASREGVAIGTHGVEGGGDTARGWRAPDATTGSLEDSSDTGTGEKTAACEWSDDQLLQQLSSELRASLSGPMRRALLSQMRRDAAHTEKHEQHRTAERQLSERVVSAYEQVRALLGGKQASGCSAWSLLVAMRDESRFDDALDAVALLSRLLCIPASGLTATMLREREVRVESQPATRECTAATATGKKVRGKRKRGAEETGTASLLLETETVLESVTDLRSLSEEQLQLVRVQLNRASSSVKGVMVAVAQQRA</sequence>
<protein>
    <submittedName>
        <fullName evidence="2">Uncharacterized protein</fullName>
    </submittedName>
</protein>
<reference evidence="2 3" key="1">
    <citation type="submission" date="2021-03" db="EMBL/GenBank/DDBJ databases">
        <title>Leishmania (Mundinia) martiniquensis Genome sequencing and assembly.</title>
        <authorList>
            <person name="Almutairi H."/>
            <person name="Gatherer D."/>
        </authorList>
    </citation>
    <scope>NUCLEOTIDE SEQUENCE [LARGE SCALE GENOMIC DNA]</scope>
    <source>
        <strain evidence="2">LSCM1</strain>
    </source>
</reference>
<organism evidence="2 3">
    <name type="scientific">Leishmania martiniquensis</name>
    <dbReference type="NCBI Taxonomy" id="1580590"/>
    <lineage>
        <taxon>Eukaryota</taxon>
        <taxon>Discoba</taxon>
        <taxon>Euglenozoa</taxon>
        <taxon>Kinetoplastea</taxon>
        <taxon>Metakinetoplastina</taxon>
        <taxon>Trypanosomatida</taxon>
        <taxon>Trypanosomatidae</taxon>
        <taxon>Leishmaniinae</taxon>
        <taxon>Leishmania</taxon>
    </lineage>
</organism>
<dbReference type="AlphaFoldDB" id="A0A836GUM6"/>
<evidence type="ECO:0000256" key="1">
    <source>
        <dbReference type="SAM" id="MobiDB-lite"/>
    </source>
</evidence>
<keyword evidence="3" id="KW-1185">Reference proteome</keyword>
<comment type="caution">
    <text evidence="2">The sequence shown here is derived from an EMBL/GenBank/DDBJ whole genome shotgun (WGS) entry which is preliminary data.</text>
</comment>
<dbReference type="OrthoDB" id="252101at2759"/>
<feature type="compositionally biased region" description="Polar residues" evidence="1">
    <location>
        <begin position="292"/>
        <end position="305"/>
    </location>
</feature>
<proteinExistence type="predicted"/>